<dbReference type="InterPro" id="IPR007219">
    <property type="entry name" value="XnlR_reg_dom"/>
</dbReference>
<feature type="domain" description="Zn(2)-C6 fungal-type" evidence="7">
    <location>
        <begin position="150"/>
        <end position="180"/>
    </location>
</feature>
<keyword evidence="5" id="KW-0539">Nucleus</keyword>
<dbReference type="GO" id="GO:0008270">
    <property type="term" value="F:zinc ion binding"/>
    <property type="evidence" value="ECO:0007669"/>
    <property type="project" value="InterPro"/>
</dbReference>
<sequence>MQKSTHHTARLHHRDNASRGHGVGLPLNPSMSRPLFPLANAGATSELPCGQRKDSHACHSASSLPTTTTATTTKQTSHRPILPRTDSSMASIVEEGQTSGSTISIVGLPSTTAATEPDQLPGACTQQHEASSTTTANSQHKRPRNRRAFSCDMCRRRKIRCDQRRPQCGSCINRRVTCVYGAAEVGAFVAVLKTITRKIQRRRQSSRARAAASQPAKEAAAAAGAAATANPAKLDAEALSSLAKSLIRSISQQETMPLPSPTTEHYPATSITASDIAPVSFTSVLPLQHIHFPTSPPTSPAVYPVADEWRHEHTPVELTPACGSTTDGDSPSPMLLATVVDDESDSNDDGDGDNRSSAALVKTLQKVILSPSVTAASFQCPDPAVVQHLITIYVRRTHPQMPLFSLSWLNGMLSGNAIPPGLLSAIMALGARFSRELARSTEIASLLNRQARLFLQQSLDQPDVTTIQTALLTSLYFYLEGNGPMAFAGQSLSFRLCKTVYSKGQRPSSMALTDGSPGATPARAYQHIVDYDETWRRTWWYTFMANRFSSSRTGQSFGEHFACLDIPMPTEEYADMVGAIVGAAGREACVNAKKKYYPEFDGPVHASAGMTRLAGQQHDDIIAKYRYSHVFNLVQLLERIVRFTREVAAWSSCTAEQKRQLIMQQRRLQYEWCCAAKSLASFKEVYASLQALQADRLRRSSIEKMGAPMVAARPLPTSASIPAPMLMPPEETQAVSVDLAATLYSVLLHALHRTLLIKLMSPPMSAAAHAPQTDECCNIRALFNESLNKNSAQSKNAPPMTTTTDLEPLSMCLGAALEIAQIAEHVTIDAIAILHGYYQQSLGIAAEVFLDVIEDESAWQLMDPVACITRFAQLLDTLGRYSSFYAMAELHRVNMLTRFWDKCRAGIERLRATPGGVQLLQSPALQRARYPGTAWDPNMMAKFGI</sequence>
<evidence type="ECO:0000256" key="3">
    <source>
        <dbReference type="ARBA" id="ARBA00023015"/>
    </source>
</evidence>
<dbReference type="GO" id="GO:0006351">
    <property type="term" value="P:DNA-templated transcription"/>
    <property type="evidence" value="ECO:0007669"/>
    <property type="project" value="InterPro"/>
</dbReference>
<evidence type="ECO:0000256" key="2">
    <source>
        <dbReference type="ARBA" id="ARBA00022723"/>
    </source>
</evidence>
<protein>
    <recommendedName>
        <fullName evidence="7">Zn(2)-C6 fungal-type domain-containing protein</fullName>
    </recommendedName>
</protein>
<evidence type="ECO:0000256" key="5">
    <source>
        <dbReference type="ARBA" id="ARBA00023242"/>
    </source>
</evidence>
<dbReference type="CDD" id="cd12148">
    <property type="entry name" value="fungal_TF_MHR"/>
    <property type="match status" value="1"/>
</dbReference>
<dbReference type="Pfam" id="PF00172">
    <property type="entry name" value="Zn_clus"/>
    <property type="match status" value="1"/>
</dbReference>
<dbReference type="PANTHER" id="PTHR47338:SF5">
    <property type="entry name" value="ZN(II)2CYS6 TRANSCRIPTION FACTOR (EUROFUNG)"/>
    <property type="match status" value="1"/>
</dbReference>
<proteinExistence type="predicted"/>
<dbReference type="InterPro" id="IPR050815">
    <property type="entry name" value="TF_fung"/>
</dbReference>
<feature type="compositionally biased region" description="Basic residues" evidence="6">
    <location>
        <begin position="1"/>
        <end position="13"/>
    </location>
</feature>
<dbReference type="AlphaFoldDB" id="A0A4P9Z4E7"/>
<comment type="subcellular location">
    <subcellularLocation>
        <location evidence="1">Nucleus</location>
    </subcellularLocation>
</comment>
<dbReference type="GO" id="GO:0003677">
    <property type="term" value="F:DNA binding"/>
    <property type="evidence" value="ECO:0007669"/>
    <property type="project" value="InterPro"/>
</dbReference>
<dbReference type="CDD" id="cd00067">
    <property type="entry name" value="GAL4"/>
    <property type="match status" value="1"/>
</dbReference>
<feature type="region of interest" description="Disordered" evidence="6">
    <location>
        <begin position="1"/>
        <end position="29"/>
    </location>
</feature>
<keyword evidence="4" id="KW-0804">Transcription</keyword>
<dbReference type="PROSITE" id="PS00463">
    <property type="entry name" value="ZN2_CY6_FUNGAL_1"/>
    <property type="match status" value="1"/>
</dbReference>
<dbReference type="PROSITE" id="PS50048">
    <property type="entry name" value="ZN2_CY6_FUNGAL_2"/>
    <property type="match status" value="1"/>
</dbReference>
<keyword evidence="9" id="KW-1185">Reference proteome</keyword>
<dbReference type="Gene3D" id="4.10.240.10">
    <property type="entry name" value="Zn(2)-C6 fungal-type DNA-binding domain"/>
    <property type="match status" value="1"/>
</dbReference>
<accession>A0A4P9Z4E7</accession>
<evidence type="ECO:0000313" key="8">
    <source>
        <dbReference type="EMBL" id="RKP27288.1"/>
    </source>
</evidence>
<evidence type="ECO:0000313" key="9">
    <source>
        <dbReference type="Proteomes" id="UP000278143"/>
    </source>
</evidence>
<keyword evidence="2" id="KW-0479">Metal-binding</keyword>
<dbReference type="EMBL" id="KZ989234">
    <property type="protein sequence ID" value="RKP27288.1"/>
    <property type="molecule type" value="Genomic_DNA"/>
</dbReference>
<dbReference type="PANTHER" id="PTHR47338">
    <property type="entry name" value="ZN(II)2CYS6 TRANSCRIPTION FACTOR (EUROFUNG)-RELATED"/>
    <property type="match status" value="1"/>
</dbReference>
<feature type="compositionally biased region" description="Polar residues" evidence="6">
    <location>
        <begin position="124"/>
        <end position="138"/>
    </location>
</feature>
<dbReference type="InterPro" id="IPR036864">
    <property type="entry name" value="Zn2-C6_fun-type_DNA-bd_sf"/>
</dbReference>
<evidence type="ECO:0000259" key="7">
    <source>
        <dbReference type="PROSITE" id="PS50048"/>
    </source>
</evidence>
<dbReference type="OrthoDB" id="2123952at2759"/>
<dbReference type="GO" id="GO:0005634">
    <property type="term" value="C:nucleus"/>
    <property type="evidence" value="ECO:0007669"/>
    <property type="project" value="UniProtKB-SubCell"/>
</dbReference>
<feature type="region of interest" description="Disordered" evidence="6">
    <location>
        <begin position="112"/>
        <end position="145"/>
    </location>
</feature>
<evidence type="ECO:0000256" key="1">
    <source>
        <dbReference type="ARBA" id="ARBA00004123"/>
    </source>
</evidence>
<gene>
    <name evidence="8" type="ORF">SYNPS1DRAFT_27050</name>
</gene>
<organism evidence="8 9">
    <name type="scientific">Syncephalis pseudoplumigaleata</name>
    <dbReference type="NCBI Taxonomy" id="1712513"/>
    <lineage>
        <taxon>Eukaryota</taxon>
        <taxon>Fungi</taxon>
        <taxon>Fungi incertae sedis</taxon>
        <taxon>Zoopagomycota</taxon>
        <taxon>Zoopagomycotina</taxon>
        <taxon>Zoopagomycetes</taxon>
        <taxon>Zoopagales</taxon>
        <taxon>Piptocephalidaceae</taxon>
        <taxon>Syncephalis</taxon>
    </lineage>
</organism>
<feature type="compositionally biased region" description="Low complexity" evidence="6">
    <location>
        <begin position="66"/>
        <end position="75"/>
    </location>
</feature>
<name>A0A4P9Z4E7_9FUNG</name>
<keyword evidence="3" id="KW-0805">Transcription regulation</keyword>
<dbReference type="SMART" id="SM00066">
    <property type="entry name" value="GAL4"/>
    <property type="match status" value="1"/>
</dbReference>
<dbReference type="InterPro" id="IPR001138">
    <property type="entry name" value="Zn2Cys6_DnaBD"/>
</dbReference>
<feature type="region of interest" description="Disordered" evidence="6">
    <location>
        <begin position="45"/>
        <end position="87"/>
    </location>
</feature>
<reference evidence="9" key="1">
    <citation type="journal article" date="2018" name="Nat. Microbiol.">
        <title>Leveraging single-cell genomics to expand the fungal tree of life.</title>
        <authorList>
            <person name="Ahrendt S.R."/>
            <person name="Quandt C.A."/>
            <person name="Ciobanu D."/>
            <person name="Clum A."/>
            <person name="Salamov A."/>
            <person name="Andreopoulos B."/>
            <person name="Cheng J.F."/>
            <person name="Woyke T."/>
            <person name="Pelin A."/>
            <person name="Henrissat B."/>
            <person name="Reynolds N.K."/>
            <person name="Benny G.L."/>
            <person name="Smith M.E."/>
            <person name="James T.Y."/>
            <person name="Grigoriev I.V."/>
        </authorList>
    </citation>
    <scope>NUCLEOTIDE SEQUENCE [LARGE SCALE GENOMIC DNA]</scope>
    <source>
        <strain evidence="9">Benny S71-1</strain>
    </source>
</reference>
<evidence type="ECO:0000256" key="4">
    <source>
        <dbReference type="ARBA" id="ARBA00023163"/>
    </source>
</evidence>
<dbReference type="Proteomes" id="UP000278143">
    <property type="component" value="Unassembled WGS sequence"/>
</dbReference>
<evidence type="ECO:0000256" key="6">
    <source>
        <dbReference type="SAM" id="MobiDB-lite"/>
    </source>
</evidence>
<dbReference type="SUPFAM" id="SSF57701">
    <property type="entry name" value="Zn2/Cys6 DNA-binding domain"/>
    <property type="match status" value="1"/>
</dbReference>
<dbReference type="GO" id="GO:0000981">
    <property type="term" value="F:DNA-binding transcription factor activity, RNA polymerase II-specific"/>
    <property type="evidence" value="ECO:0007669"/>
    <property type="project" value="InterPro"/>
</dbReference>
<dbReference type="Pfam" id="PF04082">
    <property type="entry name" value="Fungal_trans"/>
    <property type="match status" value="1"/>
</dbReference>